<keyword evidence="2" id="KW-0472">Membrane</keyword>
<dbReference type="AlphaFoldDB" id="C4IYR7"/>
<keyword evidence="2" id="KW-0812">Transmembrane</keyword>
<evidence type="ECO:0000256" key="1">
    <source>
        <dbReference type="SAM" id="MobiDB-lite"/>
    </source>
</evidence>
<organism evidence="3">
    <name type="scientific">Zea mays</name>
    <name type="common">Maize</name>
    <dbReference type="NCBI Taxonomy" id="4577"/>
    <lineage>
        <taxon>Eukaryota</taxon>
        <taxon>Viridiplantae</taxon>
        <taxon>Streptophyta</taxon>
        <taxon>Embryophyta</taxon>
        <taxon>Tracheophyta</taxon>
        <taxon>Spermatophyta</taxon>
        <taxon>Magnoliopsida</taxon>
        <taxon>Liliopsida</taxon>
        <taxon>Poales</taxon>
        <taxon>Poaceae</taxon>
        <taxon>PACMAD clade</taxon>
        <taxon>Panicoideae</taxon>
        <taxon>Andropogonodae</taxon>
        <taxon>Andropogoneae</taxon>
        <taxon>Tripsacinae</taxon>
        <taxon>Zea</taxon>
    </lineage>
</organism>
<name>C4IYR7_MAIZE</name>
<evidence type="ECO:0000256" key="2">
    <source>
        <dbReference type="SAM" id="Phobius"/>
    </source>
</evidence>
<evidence type="ECO:0000313" key="3">
    <source>
        <dbReference type="EMBL" id="ACR34067.1"/>
    </source>
</evidence>
<keyword evidence="2" id="KW-1133">Transmembrane helix</keyword>
<dbReference type="EMBL" id="BT083714">
    <property type="protein sequence ID" value="ACR34067.1"/>
    <property type="molecule type" value="mRNA"/>
</dbReference>
<reference evidence="3" key="1">
    <citation type="journal article" date="2009" name="PLoS Genet.">
        <title>Sequencing, mapping, and analysis of 27,455 maize full-length cDNAs.</title>
        <authorList>
            <person name="Soderlund C."/>
            <person name="Descour A."/>
            <person name="Kudrna D."/>
            <person name="Bomhoff M."/>
            <person name="Boyd L."/>
            <person name="Currie J."/>
            <person name="Angelova A."/>
            <person name="Collura K."/>
            <person name="Wissotski M."/>
            <person name="Ashley E."/>
            <person name="Morrow D."/>
            <person name="Fernandes J."/>
            <person name="Walbot V."/>
            <person name="Yu Y."/>
        </authorList>
    </citation>
    <scope>NUCLEOTIDE SEQUENCE</scope>
    <source>
        <strain evidence="3">B73</strain>
    </source>
</reference>
<protein>
    <submittedName>
        <fullName evidence="3">Uncharacterized protein</fullName>
    </submittedName>
</protein>
<reference evidence="3" key="2">
    <citation type="submission" date="2012-06" db="EMBL/GenBank/DDBJ databases">
        <authorList>
            <person name="Yu Y."/>
            <person name="Currie J."/>
            <person name="Lomeli R."/>
            <person name="Angelova A."/>
            <person name="Collura K."/>
            <person name="Wissotski M."/>
            <person name="Campos D."/>
            <person name="Kudrna D."/>
            <person name="Golser W."/>
            <person name="Ashely E."/>
            <person name="Descour A."/>
            <person name="Fernandes J."/>
            <person name="Soderlund C."/>
            <person name="Walbot V."/>
        </authorList>
    </citation>
    <scope>NUCLEOTIDE SEQUENCE</scope>
    <source>
        <strain evidence="3">B73</strain>
    </source>
</reference>
<feature type="region of interest" description="Disordered" evidence="1">
    <location>
        <begin position="77"/>
        <end position="96"/>
    </location>
</feature>
<feature type="transmembrane region" description="Helical" evidence="2">
    <location>
        <begin position="22"/>
        <end position="47"/>
    </location>
</feature>
<sequence length="96" mass="10380">MATTRKGTSPGFTFNSLPSHAISWLLLVLILGLLIVISSRILVLLVLRHEVIHIALGLGELHLVHALARVPVQESLPPEHGSELLAHPPEHLLDGS</sequence>
<proteinExistence type="evidence at transcript level"/>
<accession>C4IYR7</accession>